<organism evidence="1 2">
    <name type="scientific">Phaseolus vulgaris</name>
    <name type="common">Kidney bean</name>
    <name type="synonym">French bean</name>
    <dbReference type="NCBI Taxonomy" id="3885"/>
    <lineage>
        <taxon>Eukaryota</taxon>
        <taxon>Viridiplantae</taxon>
        <taxon>Streptophyta</taxon>
        <taxon>Embryophyta</taxon>
        <taxon>Tracheophyta</taxon>
        <taxon>Spermatophyta</taxon>
        <taxon>Magnoliopsida</taxon>
        <taxon>eudicotyledons</taxon>
        <taxon>Gunneridae</taxon>
        <taxon>Pentapetalae</taxon>
        <taxon>rosids</taxon>
        <taxon>fabids</taxon>
        <taxon>Fabales</taxon>
        <taxon>Fabaceae</taxon>
        <taxon>Papilionoideae</taxon>
        <taxon>50 kb inversion clade</taxon>
        <taxon>NPAAA clade</taxon>
        <taxon>indigoferoid/millettioid clade</taxon>
        <taxon>Phaseoleae</taxon>
        <taxon>Phaseolus</taxon>
    </lineage>
</organism>
<dbReference type="AlphaFoldDB" id="V7CUQ4"/>
<dbReference type="Gramene" id="ESW33854">
    <property type="protein sequence ID" value="ESW33854"/>
    <property type="gene ID" value="PHAVU_001G104000g"/>
</dbReference>
<evidence type="ECO:0000313" key="1">
    <source>
        <dbReference type="EMBL" id="ESW33854.1"/>
    </source>
</evidence>
<dbReference type="OMA" id="RETANDW"/>
<dbReference type="Proteomes" id="UP000000226">
    <property type="component" value="Chromosome 1"/>
</dbReference>
<evidence type="ECO:0000313" key="2">
    <source>
        <dbReference type="Proteomes" id="UP000000226"/>
    </source>
</evidence>
<keyword evidence="2" id="KW-1185">Reference proteome</keyword>
<protein>
    <submittedName>
        <fullName evidence="1">Uncharacterized protein</fullName>
    </submittedName>
</protein>
<name>V7CUQ4_PHAVU</name>
<reference evidence="2" key="1">
    <citation type="journal article" date="2014" name="Nat. Genet.">
        <title>A reference genome for common bean and genome-wide analysis of dual domestications.</title>
        <authorList>
            <person name="Schmutz J."/>
            <person name="McClean P.E."/>
            <person name="Mamidi S."/>
            <person name="Wu G.A."/>
            <person name="Cannon S.B."/>
            <person name="Grimwood J."/>
            <person name="Jenkins J."/>
            <person name="Shu S."/>
            <person name="Song Q."/>
            <person name="Chavarro C."/>
            <person name="Torres-Torres M."/>
            <person name="Geffroy V."/>
            <person name="Moghaddam S.M."/>
            <person name="Gao D."/>
            <person name="Abernathy B."/>
            <person name="Barry K."/>
            <person name="Blair M."/>
            <person name="Brick M.A."/>
            <person name="Chovatia M."/>
            <person name="Gepts P."/>
            <person name="Goodstein D.M."/>
            <person name="Gonzales M."/>
            <person name="Hellsten U."/>
            <person name="Hyten D.L."/>
            <person name="Jia G."/>
            <person name="Kelly J.D."/>
            <person name="Kudrna D."/>
            <person name="Lee R."/>
            <person name="Richard M.M."/>
            <person name="Miklas P.N."/>
            <person name="Osorno J.M."/>
            <person name="Rodrigues J."/>
            <person name="Thareau V."/>
            <person name="Urrea C.A."/>
            <person name="Wang M."/>
            <person name="Yu Y."/>
            <person name="Zhang M."/>
            <person name="Wing R.A."/>
            <person name="Cregan P.B."/>
            <person name="Rokhsar D.S."/>
            <person name="Jackson S.A."/>
        </authorList>
    </citation>
    <scope>NUCLEOTIDE SEQUENCE [LARGE SCALE GENOMIC DNA]</scope>
    <source>
        <strain evidence="2">cv. G19833</strain>
    </source>
</reference>
<dbReference type="EMBL" id="CM002288">
    <property type="protein sequence ID" value="ESW33854.1"/>
    <property type="molecule type" value="Genomic_DNA"/>
</dbReference>
<gene>
    <name evidence="1" type="ORF">PHAVU_001G104000g</name>
</gene>
<proteinExistence type="predicted"/>
<accession>V7CUQ4</accession>
<sequence length="128" mass="14369">MVEEKTFFQGISRKMRCFEGKRRQEPGCILSTEFDVTTTQTASESDHGASYLKNLFFGLSKLVLHVNGAGGDEGQKPRPLRLLHSLPCSPNVLLIAPAHRNNHRNVPIILALPPNFLRYHLHAIEVLL</sequence>